<proteinExistence type="predicted"/>
<reference evidence="2 3" key="1">
    <citation type="submission" date="2020-04" db="EMBL/GenBank/DDBJ databases">
        <title>Usitatibacter rugosus gen. nov., sp. nov. and Usitatibacter palustris sp. nov., novel members of Usitatibacteraceae fam. nov. within the order Nitrosomonadales isolated from soil.</title>
        <authorList>
            <person name="Huber K.J."/>
            <person name="Neumann-Schaal M."/>
            <person name="Geppert A."/>
            <person name="Luckner M."/>
            <person name="Wanner G."/>
            <person name="Overmann J."/>
        </authorList>
    </citation>
    <scope>NUCLEOTIDE SEQUENCE [LARGE SCALE GENOMIC DNA]</scope>
    <source>
        <strain evidence="2 3">0125_3</strain>
    </source>
</reference>
<keyword evidence="1" id="KW-0732">Signal</keyword>
<dbReference type="EMBL" id="CP053069">
    <property type="protein sequence ID" value="QJR10215.1"/>
    <property type="molecule type" value="Genomic_DNA"/>
</dbReference>
<evidence type="ECO:0000256" key="1">
    <source>
        <dbReference type="SAM" id="SignalP"/>
    </source>
</evidence>
<evidence type="ECO:0000313" key="3">
    <source>
        <dbReference type="Proteomes" id="UP000501534"/>
    </source>
</evidence>
<evidence type="ECO:0000313" key="2">
    <source>
        <dbReference type="EMBL" id="QJR10215.1"/>
    </source>
</evidence>
<keyword evidence="3" id="KW-1185">Reference proteome</keyword>
<dbReference type="RefSeq" id="WP_171090565.1">
    <property type="nucleotide sequence ID" value="NZ_CP053069.1"/>
</dbReference>
<protein>
    <recommendedName>
        <fullName evidence="4">Calcineurin-like phosphoesterase family protein</fullName>
    </recommendedName>
</protein>
<accession>A0A6M4GT47</accession>
<dbReference type="PROSITE" id="PS51257">
    <property type="entry name" value="PROKAR_LIPOPROTEIN"/>
    <property type="match status" value="1"/>
</dbReference>
<dbReference type="KEGG" id="uru:DSM104443_01269"/>
<evidence type="ECO:0008006" key="4">
    <source>
        <dbReference type="Google" id="ProtNLM"/>
    </source>
</evidence>
<dbReference type="SUPFAM" id="SSF56300">
    <property type="entry name" value="Metallo-dependent phosphatases"/>
    <property type="match status" value="1"/>
</dbReference>
<gene>
    <name evidence="2" type="ORF">DSM104443_01269</name>
</gene>
<sequence>MTRLSALLLAAALALAGCATRPPHPEAFAFGILGDAPYSANETVRFLELIHYINVEPLAFVVHVGDMKAGGNSPCTDALYEERRAQFERFKAPFHFVPGDNDWVDCRRPTNGSMDPLERLEKLRSVYYGTGGPFAPTAKRIEGERQAGYPENLRWTRSGVVFTTLNVQGSNDNFGFDAANDAEHAKRLAANLEWLSIAVRAAQAPGMRGLAVILHANPWEASRQDIYRRYLDAIPGAAATLGKPVAFIHGDTHHQRVDHPFKDSRGEAIRNLTRMETFGSPWVGWVKVYVDPDDPQLFSFEPRLP</sequence>
<feature type="chain" id="PRO_5026780140" description="Calcineurin-like phosphoesterase family protein" evidence="1">
    <location>
        <begin position="20"/>
        <end position="305"/>
    </location>
</feature>
<dbReference type="Proteomes" id="UP000501534">
    <property type="component" value="Chromosome"/>
</dbReference>
<dbReference type="AlphaFoldDB" id="A0A6M4GT47"/>
<dbReference type="Gene3D" id="3.60.21.10">
    <property type="match status" value="1"/>
</dbReference>
<feature type="signal peptide" evidence="1">
    <location>
        <begin position="1"/>
        <end position="19"/>
    </location>
</feature>
<organism evidence="2 3">
    <name type="scientific">Usitatibacter rugosus</name>
    <dbReference type="NCBI Taxonomy" id="2732067"/>
    <lineage>
        <taxon>Bacteria</taxon>
        <taxon>Pseudomonadati</taxon>
        <taxon>Pseudomonadota</taxon>
        <taxon>Betaproteobacteria</taxon>
        <taxon>Nitrosomonadales</taxon>
        <taxon>Usitatibacteraceae</taxon>
        <taxon>Usitatibacter</taxon>
    </lineage>
</organism>
<dbReference type="InterPro" id="IPR029052">
    <property type="entry name" value="Metallo-depent_PP-like"/>
</dbReference>
<name>A0A6M4GT47_9PROT</name>